<sequence>MPRGSPPRRRELRSRPQPQQKKSPSPRKTRQTKPSTEGLDQEKILELWAQFTADHYEMVEQLPLELHRNSRLLKEMDQESVAQQEKLEKRIREYIAWRTQLVKPVPKPQEPEPEPVPESEPQAAQESQVEAEAKPADLSEARPDETHSEEDAAERALFPDDDADHSKEAASAEVKTEPESVPPQSQPDLASQLFPPDSPSRLAASLFPSDSPSRSRFSTSQPPQKRPNLGEIAQLVDDLVRNREEKVAIAVGAYNNEASLFGIEKQPSEVPELKIPEGLDVDPRATATAGTSLTARWSGATTTTVRTSGSTSHASA</sequence>
<dbReference type="RefSeq" id="XP_014182150.1">
    <property type="nucleotide sequence ID" value="XM_014326675.1"/>
</dbReference>
<dbReference type="KEGG" id="tasa:A1Q1_07663"/>
<proteinExistence type="predicted"/>
<reference evidence="3 4" key="1">
    <citation type="journal article" date="2012" name="Eukaryot. Cell">
        <title>Draft genome sequence of CBS 2479, the standard type strain of Trichosporon asahii.</title>
        <authorList>
            <person name="Yang R.Y."/>
            <person name="Li H.T."/>
            <person name="Zhu H."/>
            <person name="Zhou G.P."/>
            <person name="Wang M."/>
            <person name="Wang L."/>
        </authorList>
    </citation>
    <scope>NUCLEOTIDE SEQUENCE [LARGE SCALE GENOMIC DNA]</scope>
    <source>
        <strain evidence="4">ATCC 90039 / CBS 2479 / JCM 2466 / KCTC 7840 / NCYC 2677 / UAMH 7654</strain>
    </source>
</reference>
<feature type="region of interest" description="Disordered" evidence="1">
    <location>
        <begin position="99"/>
        <end position="231"/>
    </location>
</feature>
<evidence type="ECO:0000259" key="2">
    <source>
        <dbReference type="SMART" id="SM01408"/>
    </source>
</evidence>
<evidence type="ECO:0000256" key="1">
    <source>
        <dbReference type="SAM" id="MobiDB-lite"/>
    </source>
</evidence>
<feature type="region of interest" description="Disordered" evidence="1">
    <location>
        <begin position="1"/>
        <end position="41"/>
    </location>
</feature>
<feature type="compositionally biased region" description="Low complexity" evidence="1">
    <location>
        <begin position="119"/>
        <end position="130"/>
    </location>
</feature>
<dbReference type="InterPro" id="IPR024610">
    <property type="entry name" value="ING_N_histone-binding"/>
</dbReference>
<dbReference type="Proteomes" id="UP000002748">
    <property type="component" value="Unassembled WGS sequence"/>
</dbReference>
<comment type="caution">
    <text evidence="3">The sequence shown here is derived from an EMBL/GenBank/DDBJ whole genome shotgun (WGS) entry which is preliminary data.</text>
</comment>
<accession>J6F2J9</accession>
<dbReference type="SMART" id="SM01408">
    <property type="entry name" value="ING"/>
    <property type="match status" value="1"/>
</dbReference>
<dbReference type="AlphaFoldDB" id="J6F2J9"/>
<dbReference type="GeneID" id="25991175"/>
<feature type="compositionally biased region" description="Basic residues" evidence="1">
    <location>
        <begin position="1"/>
        <end position="12"/>
    </location>
</feature>
<protein>
    <submittedName>
        <fullName evidence="3">PHD-finger protein</fullName>
    </submittedName>
</protein>
<dbReference type="Pfam" id="PF12998">
    <property type="entry name" value="ING"/>
    <property type="match status" value="1"/>
</dbReference>
<feature type="compositionally biased region" description="Basic and acidic residues" evidence="1">
    <location>
        <begin position="131"/>
        <end position="178"/>
    </location>
</feature>
<feature type="domain" description="Inhibitor of growth protein N-terminal histone-binding" evidence="2">
    <location>
        <begin position="51"/>
        <end position="270"/>
    </location>
</feature>
<evidence type="ECO:0000313" key="4">
    <source>
        <dbReference type="Proteomes" id="UP000002748"/>
    </source>
</evidence>
<name>J6F2J9_TRIAS</name>
<dbReference type="HOGENOM" id="CLU_880508_0_0_1"/>
<dbReference type="VEuPathDB" id="FungiDB:A1Q1_07663"/>
<gene>
    <name evidence="3" type="ORF">A1Q1_07663</name>
</gene>
<dbReference type="Gene3D" id="6.10.140.1740">
    <property type="match status" value="1"/>
</dbReference>
<feature type="compositionally biased region" description="Low complexity" evidence="1">
    <location>
        <begin position="205"/>
        <end position="223"/>
    </location>
</feature>
<dbReference type="OrthoDB" id="5411773at2759"/>
<dbReference type="EMBL" id="ALBS01000073">
    <property type="protein sequence ID" value="EJT51199.1"/>
    <property type="molecule type" value="Genomic_DNA"/>
</dbReference>
<evidence type="ECO:0000313" key="3">
    <source>
        <dbReference type="EMBL" id="EJT51199.1"/>
    </source>
</evidence>
<organism evidence="3 4">
    <name type="scientific">Trichosporon asahii var. asahii (strain ATCC 90039 / CBS 2479 / JCM 2466 / KCTC 7840 / NBRC 103889/ NCYC 2677 / UAMH 7654)</name>
    <name type="common">Yeast</name>
    <dbReference type="NCBI Taxonomy" id="1186058"/>
    <lineage>
        <taxon>Eukaryota</taxon>
        <taxon>Fungi</taxon>
        <taxon>Dikarya</taxon>
        <taxon>Basidiomycota</taxon>
        <taxon>Agaricomycotina</taxon>
        <taxon>Tremellomycetes</taxon>
        <taxon>Trichosporonales</taxon>
        <taxon>Trichosporonaceae</taxon>
        <taxon>Trichosporon</taxon>
    </lineage>
</organism>